<accession>A0A1I3IXR0</accession>
<evidence type="ECO:0000313" key="3">
    <source>
        <dbReference type="Proteomes" id="UP000199377"/>
    </source>
</evidence>
<evidence type="ECO:0000256" key="1">
    <source>
        <dbReference type="SAM" id="SignalP"/>
    </source>
</evidence>
<dbReference type="EMBL" id="FOQH01000007">
    <property type="protein sequence ID" value="SFI52749.1"/>
    <property type="molecule type" value="Genomic_DNA"/>
</dbReference>
<feature type="signal peptide" evidence="1">
    <location>
        <begin position="1"/>
        <end position="28"/>
    </location>
</feature>
<evidence type="ECO:0000313" key="2">
    <source>
        <dbReference type="EMBL" id="SFI52749.1"/>
    </source>
</evidence>
<feature type="chain" id="PRO_5011681634" description="Cytochrome c domain-containing protein" evidence="1">
    <location>
        <begin position="29"/>
        <end position="142"/>
    </location>
</feature>
<name>A0A1I3IXR0_9RHOB</name>
<dbReference type="Proteomes" id="UP000199377">
    <property type="component" value="Unassembled WGS sequence"/>
</dbReference>
<keyword evidence="1" id="KW-0732">Signal</keyword>
<dbReference type="InterPro" id="IPR036909">
    <property type="entry name" value="Cyt_c-like_dom_sf"/>
</dbReference>
<dbReference type="RefSeq" id="WP_092861357.1">
    <property type="nucleotide sequence ID" value="NZ_FOQH01000007.1"/>
</dbReference>
<protein>
    <recommendedName>
        <fullName evidence="4">Cytochrome c domain-containing protein</fullName>
    </recommendedName>
</protein>
<keyword evidence="3" id="KW-1185">Reference proteome</keyword>
<sequence length="142" mass="14926">MERRRGERRMQAAALALAAGLCAAPAGAGELEMEVGGNLYAYWCGSCHGADARGEGPLSLYLTLPVPDLTDLARRNGGLFPMLAVIRTIDGGDRSPGHGGEMPVFGALFADDLNGIGDDHDAMIEAQGRILSIAIYLSAIQR</sequence>
<evidence type="ECO:0008006" key="4">
    <source>
        <dbReference type="Google" id="ProtNLM"/>
    </source>
</evidence>
<gene>
    <name evidence="2" type="ORF">SAMN05216258_107272</name>
</gene>
<reference evidence="2 3" key="1">
    <citation type="submission" date="2016-10" db="EMBL/GenBank/DDBJ databases">
        <authorList>
            <person name="de Groot N.N."/>
        </authorList>
    </citation>
    <scope>NUCLEOTIDE SEQUENCE [LARGE SCALE GENOMIC DNA]</scope>
    <source>
        <strain evidence="2 3">CGMCC 1.11030</strain>
    </source>
</reference>
<dbReference type="Gene3D" id="1.10.760.10">
    <property type="entry name" value="Cytochrome c-like domain"/>
    <property type="match status" value="1"/>
</dbReference>
<dbReference type="SUPFAM" id="SSF46626">
    <property type="entry name" value="Cytochrome c"/>
    <property type="match status" value="1"/>
</dbReference>
<dbReference type="OrthoDB" id="335174at2"/>
<proteinExistence type="predicted"/>
<dbReference type="GO" id="GO:0020037">
    <property type="term" value="F:heme binding"/>
    <property type="evidence" value="ECO:0007669"/>
    <property type="project" value="InterPro"/>
</dbReference>
<dbReference type="STRING" id="1114924.SAMN05216258_107272"/>
<dbReference type="GO" id="GO:0009055">
    <property type="term" value="F:electron transfer activity"/>
    <property type="evidence" value="ECO:0007669"/>
    <property type="project" value="InterPro"/>
</dbReference>
<dbReference type="AlphaFoldDB" id="A0A1I3IXR0"/>
<organism evidence="2 3">
    <name type="scientific">Albimonas pacifica</name>
    <dbReference type="NCBI Taxonomy" id="1114924"/>
    <lineage>
        <taxon>Bacteria</taxon>
        <taxon>Pseudomonadati</taxon>
        <taxon>Pseudomonadota</taxon>
        <taxon>Alphaproteobacteria</taxon>
        <taxon>Rhodobacterales</taxon>
        <taxon>Paracoccaceae</taxon>
        <taxon>Albimonas</taxon>
    </lineage>
</organism>